<dbReference type="SUPFAM" id="SSF50475">
    <property type="entry name" value="FMN-binding split barrel"/>
    <property type="match status" value="1"/>
</dbReference>
<name>A0A1I1J9R8_9ACTN</name>
<dbReference type="STRING" id="574651.SAMN04487968_106181"/>
<evidence type="ECO:0000313" key="3">
    <source>
        <dbReference type="EMBL" id="SFC43348.1"/>
    </source>
</evidence>
<dbReference type="GO" id="GO:0070967">
    <property type="term" value="F:coenzyme F420 binding"/>
    <property type="evidence" value="ECO:0007669"/>
    <property type="project" value="TreeGrafter"/>
</dbReference>
<dbReference type="GO" id="GO:0016627">
    <property type="term" value="F:oxidoreductase activity, acting on the CH-CH group of donors"/>
    <property type="evidence" value="ECO:0007669"/>
    <property type="project" value="TreeGrafter"/>
</dbReference>
<proteinExistence type="predicted"/>
<feature type="domain" description="Pyridoxamine 5'-phosphate oxidase N-terminal" evidence="2">
    <location>
        <begin position="4"/>
        <end position="101"/>
    </location>
</feature>
<dbReference type="InterPro" id="IPR024031">
    <property type="entry name" value="MSMEG_5819/OxyR"/>
</dbReference>
<dbReference type="Gene3D" id="2.30.110.10">
    <property type="entry name" value="Electron Transport, Fmn-binding Protein, Chain A"/>
    <property type="match status" value="1"/>
</dbReference>
<reference evidence="3 4" key="1">
    <citation type="submission" date="2016-10" db="EMBL/GenBank/DDBJ databases">
        <authorList>
            <person name="de Groot N.N."/>
        </authorList>
    </citation>
    <scope>NUCLEOTIDE SEQUENCE [LARGE SCALE GENOMIC DNA]</scope>
    <source>
        <strain evidence="3 4">CGMCC 1.7056</strain>
    </source>
</reference>
<gene>
    <name evidence="3" type="ORF">SAMN04487968_106181</name>
</gene>
<dbReference type="InterPro" id="IPR052019">
    <property type="entry name" value="F420H2_bilvrd_red/Heme_oxyg"/>
</dbReference>
<keyword evidence="4" id="KW-1185">Reference proteome</keyword>
<dbReference type="Pfam" id="PF01243">
    <property type="entry name" value="PNPOx_N"/>
    <property type="match status" value="1"/>
</dbReference>
<evidence type="ECO:0000259" key="2">
    <source>
        <dbReference type="Pfam" id="PF01243"/>
    </source>
</evidence>
<sequence length="120" mass="13392">MRFTDAQLAYLGSQLLGRLATVGPDGGPQNNPVGFRVDDSHRILIGGRRMGGTRKFRNVQRHPRVAFVVDDLASTKPWRPRMLEIRGTAEALTDVEPFGEGYSPEIIRITPERVFAFGLE</sequence>
<dbReference type="AlphaFoldDB" id="A0A1I1J9R8"/>
<dbReference type="PANTHER" id="PTHR35176">
    <property type="entry name" value="HEME OXYGENASE HI_0854-RELATED"/>
    <property type="match status" value="1"/>
</dbReference>
<evidence type="ECO:0000256" key="1">
    <source>
        <dbReference type="ARBA" id="ARBA00023002"/>
    </source>
</evidence>
<dbReference type="NCBIfam" id="TIGR04023">
    <property type="entry name" value="PPOX_MSMEG_5819"/>
    <property type="match status" value="1"/>
</dbReference>
<dbReference type="OrthoDB" id="3693562at2"/>
<organism evidence="3 4">
    <name type="scientific">Nocardioides terrae</name>
    <dbReference type="NCBI Taxonomy" id="574651"/>
    <lineage>
        <taxon>Bacteria</taxon>
        <taxon>Bacillati</taxon>
        <taxon>Actinomycetota</taxon>
        <taxon>Actinomycetes</taxon>
        <taxon>Propionibacteriales</taxon>
        <taxon>Nocardioidaceae</taxon>
        <taxon>Nocardioides</taxon>
    </lineage>
</organism>
<dbReference type="RefSeq" id="WP_091123202.1">
    <property type="nucleotide sequence ID" value="NZ_FOLB01000006.1"/>
</dbReference>
<dbReference type="EMBL" id="FOLB01000006">
    <property type="protein sequence ID" value="SFC43348.1"/>
    <property type="molecule type" value="Genomic_DNA"/>
</dbReference>
<dbReference type="InterPro" id="IPR012349">
    <property type="entry name" value="Split_barrel_FMN-bd"/>
</dbReference>
<keyword evidence="1" id="KW-0560">Oxidoreductase</keyword>
<dbReference type="Proteomes" id="UP000198832">
    <property type="component" value="Unassembled WGS sequence"/>
</dbReference>
<protein>
    <submittedName>
        <fullName evidence="3">Pyridoxamine 5'-phosphate oxidase family protein</fullName>
    </submittedName>
</protein>
<dbReference type="GO" id="GO:0005829">
    <property type="term" value="C:cytosol"/>
    <property type="evidence" value="ECO:0007669"/>
    <property type="project" value="TreeGrafter"/>
</dbReference>
<evidence type="ECO:0000313" key="4">
    <source>
        <dbReference type="Proteomes" id="UP000198832"/>
    </source>
</evidence>
<dbReference type="InterPro" id="IPR011576">
    <property type="entry name" value="Pyridox_Oxase_N"/>
</dbReference>
<accession>A0A1I1J9R8</accession>
<dbReference type="PANTHER" id="PTHR35176:SF6">
    <property type="entry name" value="HEME OXYGENASE HI_0854-RELATED"/>
    <property type="match status" value="1"/>
</dbReference>